<dbReference type="InterPro" id="IPR036167">
    <property type="entry name" value="tRNA_intron_Endo_cat-like_sf"/>
</dbReference>
<keyword evidence="2 5" id="KW-0456">Lyase</keyword>
<dbReference type="NCBIfam" id="TIGR00324">
    <property type="entry name" value="endA"/>
    <property type="match status" value="2"/>
</dbReference>
<dbReference type="InterPro" id="IPR006677">
    <property type="entry name" value="tRNA_intron_Endonuc_cat-like"/>
</dbReference>
<accession>A0A0W8F3J4</accession>
<dbReference type="InterPro" id="IPR036740">
    <property type="entry name" value="tRNA_intron_Endonuc_N_sf"/>
</dbReference>
<dbReference type="AlphaFoldDB" id="A0A0W8F3J4"/>
<feature type="domain" description="tRNA intron endonuclease catalytic" evidence="3">
    <location>
        <begin position="248"/>
        <end position="327"/>
    </location>
</feature>
<dbReference type="Gene3D" id="3.40.1350.150">
    <property type="match status" value="1"/>
</dbReference>
<dbReference type="PANTHER" id="PTHR13070:SF0">
    <property type="entry name" value="TRNA-SPLICING ENDONUCLEASE SUBUNIT SEN34"/>
    <property type="match status" value="1"/>
</dbReference>
<comment type="caution">
    <text evidence="5">The sequence shown here is derived from an EMBL/GenBank/DDBJ whole genome shotgun (WGS) entry which is preliminary data.</text>
</comment>
<feature type="domain" description="tRNA intron endonuclease N-terminal" evidence="4">
    <location>
        <begin position="1"/>
        <end position="55"/>
    </location>
</feature>
<reference evidence="5" key="1">
    <citation type="journal article" date="2015" name="Proc. Natl. Acad. Sci. U.S.A.">
        <title>Networks of energetic and metabolic interactions define dynamics in microbial communities.</title>
        <authorList>
            <person name="Embree M."/>
            <person name="Liu J.K."/>
            <person name="Al-Bassam M.M."/>
            <person name="Zengler K."/>
        </authorList>
    </citation>
    <scope>NUCLEOTIDE SEQUENCE</scope>
</reference>
<organism evidence="5">
    <name type="scientific">hydrocarbon metagenome</name>
    <dbReference type="NCBI Taxonomy" id="938273"/>
    <lineage>
        <taxon>unclassified sequences</taxon>
        <taxon>metagenomes</taxon>
        <taxon>ecological metagenomes</taxon>
    </lineage>
</organism>
<dbReference type="GO" id="GO:0000213">
    <property type="term" value="F:tRNA-intron lyase activity"/>
    <property type="evidence" value="ECO:0007669"/>
    <property type="project" value="UniProtKB-EC"/>
</dbReference>
<sequence length="335" mass="38205">MKARLDGSFVRITSGGRSLYDQSGYGRPEEGGLRLAPEEACYLLNRKRIEIAGYDFDRLFAYFARTPGFLRTFLVYRDLRERGYAVQTGPHDFRVFRRGQRPGSGHSQYMVRVLSERDLVDFSRMIQETRSSSDMRKQHILAIVDDESELTYYEIKVQPLRDAAQKAAIPILEGMLVGISAIIHPSLEERECLSTFGMSLDDERLVLSPLEILYLSCQGALALRNEKGVISTDQFFAMVSAGDPELTQKAAVYSDLRQRGFIPRTGYKFGHHFRVYSGDKLHSEMLVHAVAVEEQLPMSTISRSVRLAHSVKKKMLFAAQDTREIQYIEFARIKL</sequence>
<dbReference type="SUPFAM" id="SSF53032">
    <property type="entry name" value="tRNA-intron endonuclease catalytic domain-like"/>
    <property type="match status" value="2"/>
</dbReference>
<keyword evidence="5" id="KW-0378">Hydrolase</keyword>
<keyword evidence="5" id="KW-0255">Endonuclease</keyword>
<protein>
    <submittedName>
        <fullName evidence="5">Trna-intron endonuclease</fullName>
        <ecNumber evidence="5">4.6.1.16</ecNumber>
    </submittedName>
</protein>
<dbReference type="PANTHER" id="PTHR13070">
    <property type="entry name" value="TRNA-SPLICING ENDONUCLEASE SUBUNIT SEN34-RELATED"/>
    <property type="match status" value="1"/>
</dbReference>
<proteinExistence type="predicted"/>
<dbReference type="Pfam" id="PF01974">
    <property type="entry name" value="tRNA_int_endo"/>
    <property type="match status" value="2"/>
</dbReference>
<dbReference type="Pfam" id="PF02778">
    <property type="entry name" value="tRNA_int_endo_N"/>
    <property type="match status" value="2"/>
</dbReference>
<evidence type="ECO:0000259" key="4">
    <source>
        <dbReference type="Pfam" id="PF02778"/>
    </source>
</evidence>
<dbReference type="EC" id="4.6.1.16" evidence="5"/>
<evidence type="ECO:0000256" key="2">
    <source>
        <dbReference type="ARBA" id="ARBA00023239"/>
    </source>
</evidence>
<name>A0A0W8F3J4_9ZZZZ</name>
<dbReference type="EMBL" id="LNQE01001581">
    <property type="protein sequence ID" value="KUG15154.1"/>
    <property type="molecule type" value="Genomic_DNA"/>
</dbReference>
<dbReference type="Gene3D" id="3.40.1350.10">
    <property type="match status" value="1"/>
</dbReference>
<dbReference type="SUPFAM" id="SSF55267">
    <property type="entry name" value="tRNA-intron endonuclease N-terminal domain-like"/>
    <property type="match status" value="1"/>
</dbReference>
<feature type="domain" description="tRNA intron endonuclease N-terminal" evidence="4">
    <location>
        <begin position="173"/>
        <end position="236"/>
    </location>
</feature>
<feature type="domain" description="tRNA intron endonuclease catalytic" evidence="3">
    <location>
        <begin position="69"/>
        <end position="152"/>
    </location>
</feature>
<dbReference type="CDD" id="cd22363">
    <property type="entry name" value="tRNA-intron_lyase_C"/>
    <property type="match status" value="2"/>
</dbReference>
<evidence type="ECO:0000313" key="5">
    <source>
        <dbReference type="EMBL" id="KUG15154.1"/>
    </source>
</evidence>
<dbReference type="InterPro" id="IPR011856">
    <property type="entry name" value="tRNA_endonuc-like_dom_sf"/>
</dbReference>
<gene>
    <name evidence="5" type="ORF">ASZ90_015188</name>
</gene>
<evidence type="ECO:0000259" key="3">
    <source>
        <dbReference type="Pfam" id="PF01974"/>
    </source>
</evidence>
<keyword evidence="5" id="KW-0540">Nuclease</keyword>
<dbReference type="GO" id="GO:0003676">
    <property type="term" value="F:nucleic acid binding"/>
    <property type="evidence" value="ECO:0007669"/>
    <property type="project" value="InterPro"/>
</dbReference>
<evidence type="ECO:0000256" key="1">
    <source>
        <dbReference type="ARBA" id="ARBA00022694"/>
    </source>
</evidence>
<dbReference type="GO" id="GO:0005634">
    <property type="term" value="C:nucleus"/>
    <property type="evidence" value="ECO:0007669"/>
    <property type="project" value="UniProtKB-ARBA"/>
</dbReference>
<dbReference type="GO" id="GO:0000379">
    <property type="term" value="P:tRNA-type intron splice site recognition and cleavage"/>
    <property type="evidence" value="ECO:0007669"/>
    <property type="project" value="TreeGrafter"/>
</dbReference>
<keyword evidence="1" id="KW-0819">tRNA processing</keyword>
<dbReference type="InterPro" id="IPR006678">
    <property type="entry name" value="tRNA_intron_Endonuc_N"/>
</dbReference>
<dbReference type="InterPro" id="IPR006676">
    <property type="entry name" value="tRNA_splic"/>
</dbReference>